<evidence type="ECO:0000313" key="1">
    <source>
        <dbReference type="EMBL" id="KHK99906.1"/>
    </source>
</evidence>
<proteinExistence type="predicted"/>
<keyword evidence="2" id="KW-1185">Reference proteome</keyword>
<comment type="caution">
    <text evidence="1">The sequence shown here is derived from an EMBL/GenBank/DDBJ whole genome shotgun (WGS) entry which is preliminary data.</text>
</comment>
<dbReference type="RefSeq" id="WP_039394333.1">
    <property type="nucleotide sequence ID" value="NZ_JTDK01000001.1"/>
</dbReference>
<organism evidence="1 2">
    <name type="scientific">Microbacterium mangrovi</name>
    <dbReference type="NCBI Taxonomy" id="1348253"/>
    <lineage>
        <taxon>Bacteria</taxon>
        <taxon>Bacillati</taxon>
        <taxon>Actinomycetota</taxon>
        <taxon>Actinomycetes</taxon>
        <taxon>Micrococcales</taxon>
        <taxon>Microbacteriaceae</taxon>
        <taxon>Microbacterium</taxon>
    </lineage>
</organism>
<dbReference type="Proteomes" id="UP000031030">
    <property type="component" value="Unassembled WGS sequence"/>
</dbReference>
<sequence length="83" mass="9259">MNRDRGDASTALRVRDWDDVRVLIAALDAFATDAAAQAHEEARWQDADVPQAHVGILRDWASRARRLCEQAEHALMSSSAEDE</sequence>
<reference evidence="1 2" key="1">
    <citation type="submission" date="2014-11" db="EMBL/GenBank/DDBJ databases">
        <title>Genome sequence of Microbacterium mangrovi MUSC 115(T).</title>
        <authorList>
            <person name="Lee L.-H."/>
        </authorList>
    </citation>
    <scope>NUCLEOTIDE SEQUENCE [LARGE SCALE GENOMIC DNA]</scope>
    <source>
        <strain evidence="1 2">MUSC 115</strain>
    </source>
</reference>
<name>A0A0B2AE49_9MICO</name>
<protein>
    <submittedName>
        <fullName evidence="1">Uncharacterized protein</fullName>
    </submittedName>
</protein>
<gene>
    <name evidence="1" type="ORF">LK09_00810</name>
</gene>
<dbReference type="EMBL" id="JTDK01000001">
    <property type="protein sequence ID" value="KHK99906.1"/>
    <property type="molecule type" value="Genomic_DNA"/>
</dbReference>
<accession>A0A0B2AE49</accession>
<dbReference type="AlphaFoldDB" id="A0A0B2AE49"/>
<evidence type="ECO:0000313" key="2">
    <source>
        <dbReference type="Proteomes" id="UP000031030"/>
    </source>
</evidence>